<organism evidence="2 3">
    <name type="scientific">Ruminococcus albus</name>
    <dbReference type="NCBI Taxonomy" id="1264"/>
    <lineage>
        <taxon>Bacteria</taxon>
        <taxon>Bacillati</taxon>
        <taxon>Bacillota</taxon>
        <taxon>Clostridia</taxon>
        <taxon>Eubacteriales</taxon>
        <taxon>Oscillospiraceae</taxon>
        <taxon>Ruminococcus</taxon>
    </lineage>
</organism>
<sequence>MKNSKAITAIDIIAFLLNDLLGWFIIIMYDITNVFGKFQDLKLHRALIVVGIVHIILSMICNVFFFKNERTKHHIQIGNKLFIYNIVMTFCPYLYLAFTQIVS</sequence>
<evidence type="ECO:0000313" key="3">
    <source>
        <dbReference type="Proteomes" id="UP000186015"/>
    </source>
</evidence>
<gene>
    <name evidence="2" type="ORF">SAMN05216469_10490</name>
</gene>
<evidence type="ECO:0000313" key="2">
    <source>
        <dbReference type="EMBL" id="SEK65674.1"/>
    </source>
</evidence>
<keyword evidence="1" id="KW-0472">Membrane</keyword>
<keyword evidence="1" id="KW-0812">Transmembrane</keyword>
<feature type="transmembrane region" description="Helical" evidence="1">
    <location>
        <begin position="77"/>
        <end position="98"/>
    </location>
</feature>
<reference evidence="2 3" key="1">
    <citation type="submission" date="2016-10" db="EMBL/GenBank/DDBJ databases">
        <authorList>
            <person name="de Groot N.N."/>
        </authorList>
    </citation>
    <scope>NUCLEOTIDE SEQUENCE [LARGE SCALE GENOMIC DNA]</scope>
    <source>
        <strain evidence="2 3">KH2T6</strain>
    </source>
</reference>
<feature type="transmembrane region" description="Helical" evidence="1">
    <location>
        <begin position="12"/>
        <end position="31"/>
    </location>
</feature>
<accession>A0A1H7ITT4</accession>
<proteinExistence type="predicted"/>
<keyword evidence="1" id="KW-1133">Transmembrane helix</keyword>
<dbReference type="Proteomes" id="UP000186015">
    <property type="component" value="Unassembled WGS sequence"/>
</dbReference>
<dbReference type="OrthoDB" id="1822646at2"/>
<dbReference type="RefSeq" id="WP_074831353.1">
    <property type="nucleotide sequence ID" value="NZ_FOAT01000004.1"/>
</dbReference>
<name>A0A1H7ITT4_RUMAL</name>
<dbReference type="EMBL" id="FOAT01000004">
    <property type="protein sequence ID" value="SEK65674.1"/>
    <property type="molecule type" value="Genomic_DNA"/>
</dbReference>
<dbReference type="AlphaFoldDB" id="A0A1H7ITT4"/>
<evidence type="ECO:0000256" key="1">
    <source>
        <dbReference type="SAM" id="Phobius"/>
    </source>
</evidence>
<protein>
    <submittedName>
        <fullName evidence="2">Uncharacterized protein</fullName>
    </submittedName>
</protein>
<feature type="transmembrane region" description="Helical" evidence="1">
    <location>
        <begin position="43"/>
        <end position="65"/>
    </location>
</feature>